<dbReference type="OMA" id="EAYQDSI"/>
<reference evidence="11" key="1">
    <citation type="submission" date="2021-05" db="EMBL/GenBank/DDBJ databases">
        <title>The genome of the haptophyte Pavlova lutheri (Diacronema luteri, Pavlovales) - a model for lipid biosynthesis in eukaryotic algae.</title>
        <authorList>
            <person name="Hulatt C.J."/>
            <person name="Posewitz M.C."/>
        </authorList>
    </citation>
    <scope>NUCLEOTIDE SEQUENCE</scope>
    <source>
        <strain evidence="11">NIVA-4/92</strain>
    </source>
</reference>
<keyword evidence="6" id="KW-0143">Chaperone</keyword>
<feature type="domain" description="Ankyrin repeat" evidence="10">
    <location>
        <begin position="305"/>
        <end position="453"/>
    </location>
</feature>
<dbReference type="Pfam" id="PF11904">
    <property type="entry name" value="ANKRD13_C"/>
    <property type="match status" value="2"/>
</dbReference>
<dbReference type="OrthoDB" id="1585644at2759"/>
<dbReference type="SUPFAM" id="SSF48403">
    <property type="entry name" value="Ankyrin repeat"/>
    <property type="match status" value="1"/>
</dbReference>
<feature type="region of interest" description="Disordered" evidence="9">
    <location>
        <begin position="436"/>
        <end position="467"/>
    </location>
</feature>
<feature type="repeat" description="ANK" evidence="8">
    <location>
        <begin position="187"/>
        <end position="219"/>
    </location>
</feature>
<gene>
    <name evidence="11" type="ORF">KFE25_010138</name>
</gene>
<evidence type="ECO:0000256" key="6">
    <source>
        <dbReference type="ARBA" id="ARBA00023186"/>
    </source>
</evidence>
<keyword evidence="12" id="KW-1185">Reference proteome</keyword>
<organism evidence="11 12">
    <name type="scientific">Diacronema lutheri</name>
    <name type="common">Unicellular marine alga</name>
    <name type="synonym">Monochrysis lutheri</name>
    <dbReference type="NCBI Taxonomy" id="2081491"/>
    <lineage>
        <taxon>Eukaryota</taxon>
        <taxon>Haptista</taxon>
        <taxon>Haptophyta</taxon>
        <taxon>Pavlovophyceae</taxon>
        <taxon>Pavlovales</taxon>
        <taxon>Pavlovaceae</taxon>
        <taxon>Diacronema</taxon>
    </lineage>
</organism>
<dbReference type="EMBL" id="JAGTXO010000012">
    <property type="protein sequence ID" value="KAG8464770.1"/>
    <property type="molecule type" value="Genomic_DNA"/>
</dbReference>
<dbReference type="GO" id="GO:0005789">
    <property type="term" value="C:endoplasmic reticulum membrane"/>
    <property type="evidence" value="ECO:0007669"/>
    <property type="project" value="UniProtKB-SubCell"/>
</dbReference>
<evidence type="ECO:0000256" key="4">
    <source>
        <dbReference type="ARBA" id="ARBA00023043"/>
    </source>
</evidence>
<name>A0A8J5XSS4_DIALT</name>
<evidence type="ECO:0000256" key="2">
    <source>
        <dbReference type="ARBA" id="ARBA00022737"/>
    </source>
</evidence>
<protein>
    <recommendedName>
        <fullName evidence="10">Ankyrin repeat domain-containing protein</fullName>
    </recommendedName>
</protein>
<proteinExistence type="predicted"/>
<dbReference type="PROSITE" id="PS50297">
    <property type="entry name" value="ANK_REP_REGION"/>
    <property type="match status" value="1"/>
</dbReference>
<evidence type="ECO:0000256" key="5">
    <source>
        <dbReference type="ARBA" id="ARBA00023136"/>
    </source>
</evidence>
<keyword evidence="5" id="KW-0472">Membrane</keyword>
<sequence>MMEATAADEDDEDGTGKVVNVAQLYQTLMLLSGGANGSVASTVARIVQAHGVSPLVQLVRQSAALFLAADAETQALFTSATAGEGDASALAALLERYNPLLEQANAPGASVFDADEDAGLGAAQHADGAISSAAGADEDAGNDAFHDAEDDGQAFRMHELVYAGDVDGLRAYILQFGGSEIHMLDARGNTPAHVAVLRHSLPALQLLLQAGYDVSVQSSAGWTVLEDAVAVGDVPIVRELLVASHEAQLRMWRQKKPVVLHAMESMPDFQMKLSWEFGSPVFSGLVKQFAPYDEYTIYKVGTKLRVDASIVGFEGVRWVRGRVSLRFDGGAPEGELCIVNHDERKVFAKEAGMFAGKQEADSLEAEADFLLGTEVVQVNVRTANTTFDPVKLRLRDGHKTEAVGGWSTTVYAASSDLEIERKTKTGKVRALPETFGEYLNPPETHDTAAARRGRRGGRRRASNDEEEVQVIKKRATGRANMVRDFPISTEQLVHLLEMVAPLNKEIAKARSFLQEKVPEGLFPVKMKIPVAMSVHLQIAFPHFELVSEDDPTWWLIPPDYEKRSMVEQLQALGDKIEKLVVEDEEQQAATRRADGGGAAAPGRRALPAPAPGEMKGAASERAPVDGITRP</sequence>
<feature type="compositionally biased region" description="Basic residues" evidence="9">
    <location>
        <begin position="451"/>
        <end position="460"/>
    </location>
</feature>
<keyword evidence="2" id="KW-0677">Repeat</keyword>
<feature type="domain" description="Ankyrin repeat" evidence="10">
    <location>
        <begin position="463"/>
        <end position="548"/>
    </location>
</feature>
<accession>A0A8J5XSS4</accession>
<comment type="function">
    <text evidence="7">Acts as a molecular chaperone for G protein-coupled receptors, regulating their biogenesis and exit from the ER.</text>
</comment>
<comment type="caution">
    <text evidence="11">The sequence shown here is derived from an EMBL/GenBank/DDBJ whole genome shotgun (WGS) entry which is preliminary data.</text>
</comment>
<dbReference type="AlphaFoldDB" id="A0A8J5XSS4"/>
<feature type="region of interest" description="Disordered" evidence="9">
    <location>
        <begin position="584"/>
        <end position="630"/>
    </location>
</feature>
<dbReference type="Pfam" id="PF12796">
    <property type="entry name" value="Ank_2"/>
    <property type="match status" value="1"/>
</dbReference>
<evidence type="ECO:0000256" key="1">
    <source>
        <dbReference type="ARBA" id="ARBA00004586"/>
    </source>
</evidence>
<dbReference type="InterPro" id="IPR021832">
    <property type="entry name" value="ANKRD13"/>
</dbReference>
<evidence type="ECO:0000256" key="9">
    <source>
        <dbReference type="SAM" id="MobiDB-lite"/>
    </source>
</evidence>
<dbReference type="Proteomes" id="UP000751190">
    <property type="component" value="Unassembled WGS sequence"/>
</dbReference>
<dbReference type="PANTHER" id="PTHR12447:SF25">
    <property type="entry name" value="ANKYRIN REPEAT DOMAIN-CONTAINING PROTEIN 13C"/>
    <property type="match status" value="1"/>
</dbReference>
<dbReference type="InterPro" id="IPR055285">
    <property type="entry name" value="ANKRD13_C"/>
</dbReference>
<comment type="subcellular location">
    <subcellularLocation>
        <location evidence="1">Endoplasmic reticulum membrane</location>
    </subcellularLocation>
</comment>
<dbReference type="InterPro" id="IPR036770">
    <property type="entry name" value="Ankyrin_rpt-contain_sf"/>
</dbReference>
<evidence type="ECO:0000256" key="7">
    <source>
        <dbReference type="ARBA" id="ARBA00037107"/>
    </source>
</evidence>
<dbReference type="Gene3D" id="1.25.40.20">
    <property type="entry name" value="Ankyrin repeat-containing domain"/>
    <property type="match status" value="1"/>
</dbReference>
<dbReference type="InterPro" id="IPR002110">
    <property type="entry name" value="Ankyrin_rpt"/>
</dbReference>
<keyword evidence="4 8" id="KW-0040">ANK repeat</keyword>
<evidence type="ECO:0000313" key="11">
    <source>
        <dbReference type="EMBL" id="KAG8464770.1"/>
    </source>
</evidence>
<dbReference type="PROSITE" id="PS50088">
    <property type="entry name" value="ANK_REPEAT"/>
    <property type="match status" value="1"/>
</dbReference>
<keyword evidence="3" id="KW-0256">Endoplasmic reticulum</keyword>
<evidence type="ECO:0000259" key="10">
    <source>
        <dbReference type="Pfam" id="PF11904"/>
    </source>
</evidence>
<evidence type="ECO:0000256" key="8">
    <source>
        <dbReference type="PROSITE-ProRule" id="PRU00023"/>
    </source>
</evidence>
<evidence type="ECO:0000313" key="12">
    <source>
        <dbReference type="Proteomes" id="UP000751190"/>
    </source>
</evidence>
<evidence type="ECO:0000256" key="3">
    <source>
        <dbReference type="ARBA" id="ARBA00022824"/>
    </source>
</evidence>
<dbReference type="PANTHER" id="PTHR12447">
    <property type="entry name" value="ANKYRIN REPEAT DOMAIN-CONTAINING PROTEIN 13"/>
    <property type="match status" value="1"/>
</dbReference>